<proteinExistence type="predicted"/>
<reference evidence="1" key="2">
    <citation type="submission" date="2020-09" db="EMBL/GenBank/DDBJ databases">
        <authorList>
            <person name="Sun Q."/>
            <person name="Ohkuma M."/>
        </authorList>
    </citation>
    <scope>NUCLEOTIDE SEQUENCE</scope>
    <source>
        <strain evidence="1">JCM 4369</strain>
    </source>
</reference>
<evidence type="ECO:0000313" key="2">
    <source>
        <dbReference type="Proteomes" id="UP000618795"/>
    </source>
</evidence>
<name>A0A918IGB3_9ACTN</name>
<accession>A0A918IGB3</accession>
<dbReference type="EMBL" id="BMTD01000016">
    <property type="protein sequence ID" value="GGV13934.1"/>
    <property type="molecule type" value="Genomic_DNA"/>
</dbReference>
<protein>
    <submittedName>
        <fullName evidence="1">Uncharacterized protein</fullName>
    </submittedName>
</protein>
<reference evidence="1" key="1">
    <citation type="journal article" date="2014" name="Int. J. Syst. Evol. Microbiol.">
        <title>Complete genome sequence of Corynebacterium casei LMG S-19264T (=DSM 44701T), isolated from a smear-ripened cheese.</title>
        <authorList>
            <consortium name="US DOE Joint Genome Institute (JGI-PGF)"/>
            <person name="Walter F."/>
            <person name="Albersmeier A."/>
            <person name="Kalinowski J."/>
            <person name="Ruckert C."/>
        </authorList>
    </citation>
    <scope>NUCLEOTIDE SEQUENCE</scope>
    <source>
        <strain evidence="1">JCM 4369</strain>
    </source>
</reference>
<sequence>MPTSSPGAGQEVLKLVFVVRLAAPPGRARGARSGTPHPAHIAENLAVAGVGLHPGTLARIDSALSRFTPPGHLRPARAVTPVAMASPTPTLQQPQP</sequence>
<dbReference type="AlphaFoldDB" id="A0A918IGB3"/>
<evidence type="ECO:0000313" key="1">
    <source>
        <dbReference type="EMBL" id="GGV13934.1"/>
    </source>
</evidence>
<keyword evidence="2" id="KW-1185">Reference proteome</keyword>
<dbReference type="Proteomes" id="UP000618795">
    <property type="component" value="Unassembled WGS sequence"/>
</dbReference>
<comment type="caution">
    <text evidence="1">The sequence shown here is derived from an EMBL/GenBank/DDBJ whole genome shotgun (WGS) entry which is preliminary data.</text>
</comment>
<organism evidence="1 2">
    <name type="scientific">Streptomyces filipinensis</name>
    <dbReference type="NCBI Taxonomy" id="66887"/>
    <lineage>
        <taxon>Bacteria</taxon>
        <taxon>Bacillati</taxon>
        <taxon>Actinomycetota</taxon>
        <taxon>Actinomycetes</taxon>
        <taxon>Kitasatosporales</taxon>
        <taxon>Streptomycetaceae</taxon>
        <taxon>Streptomyces</taxon>
    </lineage>
</organism>
<gene>
    <name evidence="1" type="ORF">GCM10010260_61180</name>
</gene>